<sequence length="118" mass="13135">MSKVLLSVWEKGNVKITENDLILKVYYFPIGTARRIKLSDIKEVTELQTSPCDGASKTWGMTLSPVWWHWPGHFVRSGPALVIRTTAESPSFFSPAAGISVEAGDIDYVKGLLTKHMQ</sequence>
<evidence type="ECO:0000313" key="2">
    <source>
        <dbReference type="Proteomes" id="UP000054560"/>
    </source>
</evidence>
<dbReference type="Proteomes" id="UP000054560">
    <property type="component" value="Unassembled WGS sequence"/>
</dbReference>
<keyword evidence="2" id="KW-1185">Reference proteome</keyword>
<dbReference type="OrthoDB" id="10001099at2759"/>
<proteinExistence type="predicted"/>
<dbReference type="AlphaFoldDB" id="A0A0L0GD44"/>
<protein>
    <submittedName>
        <fullName evidence="1">Uncharacterized protein</fullName>
    </submittedName>
</protein>
<evidence type="ECO:0000313" key="1">
    <source>
        <dbReference type="EMBL" id="KNC86811.1"/>
    </source>
</evidence>
<name>A0A0L0GD44_9EUKA</name>
<gene>
    <name evidence="1" type="ORF">SARC_01043</name>
</gene>
<dbReference type="GeneID" id="25901547"/>
<reference evidence="1 2" key="1">
    <citation type="submission" date="2011-02" db="EMBL/GenBank/DDBJ databases">
        <title>The Genome Sequence of Sphaeroforma arctica JP610.</title>
        <authorList>
            <consortium name="The Broad Institute Genome Sequencing Platform"/>
            <person name="Russ C."/>
            <person name="Cuomo C."/>
            <person name="Young S.K."/>
            <person name="Zeng Q."/>
            <person name="Gargeya S."/>
            <person name="Alvarado L."/>
            <person name="Berlin A."/>
            <person name="Chapman S.B."/>
            <person name="Chen Z."/>
            <person name="Freedman E."/>
            <person name="Gellesch M."/>
            <person name="Goldberg J."/>
            <person name="Griggs A."/>
            <person name="Gujja S."/>
            <person name="Heilman E."/>
            <person name="Heiman D."/>
            <person name="Howarth C."/>
            <person name="Mehta T."/>
            <person name="Neiman D."/>
            <person name="Pearson M."/>
            <person name="Roberts A."/>
            <person name="Saif S."/>
            <person name="Shea T."/>
            <person name="Shenoy N."/>
            <person name="Sisk P."/>
            <person name="Stolte C."/>
            <person name="Sykes S."/>
            <person name="White J."/>
            <person name="Yandava C."/>
            <person name="Burger G."/>
            <person name="Gray M.W."/>
            <person name="Holland P.W.H."/>
            <person name="King N."/>
            <person name="Lang F.B.F."/>
            <person name="Roger A.J."/>
            <person name="Ruiz-Trillo I."/>
            <person name="Haas B."/>
            <person name="Nusbaum C."/>
            <person name="Birren B."/>
        </authorList>
    </citation>
    <scope>NUCLEOTIDE SEQUENCE [LARGE SCALE GENOMIC DNA]</scope>
    <source>
        <strain evidence="1 2">JP610</strain>
    </source>
</reference>
<organism evidence="1 2">
    <name type="scientific">Sphaeroforma arctica JP610</name>
    <dbReference type="NCBI Taxonomy" id="667725"/>
    <lineage>
        <taxon>Eukaryota</taxon>
        <taxon>Ichthyosporea</taxon>
        <taxon>Ichthyophonida</taxon>
        <taxon>Sphaeroforma</taxon>
    </lineage>
</organism>
<accession>A0A0L0GD44</accession>
<dbReference type="RefSeq" id="XP_014160713.1">
    <property type="nucleotide sequence ID" value="XM_014305238.1"/>
</dbReference>
<dbReference type="EMBL" id="KQ241634">
    <property type="protein sequence ID" value="KNC86811.1"/>
    <property type="molecule type" value="Genomic_DNA"/>
</dbReference>